<dbReference type="Proteomes" id="UP001175227">
    <property type="component" value="Unassembled WGS sequence"/>
</dbReference>
<keyword evidence="2" id="KW-1185">Reference proteome</keyword>
<proteinExistence type="predicted"/>
<sequence length="336" mass="37520">MGDAVRIGNGGAAVAREMDGATFPRSGRRCSAGREKEIRALRKEMERKGFTEMVGDGKHEDLLLGVMIPAMDDEVAWLEVLALFRERGQRVDEKMQGKKTMLVRMTNAEKHTSRGLEGVAIHDALTMQRMDLNNIQAMSARAFILVWISILCTPFDVSLKGCSTGREQIQLQPVDGVSTGRRMKIRVIISIRFFTGNEPLVSLYEGLPAETRTDYVLSDNSSLTNQFPDAVSHAFLFAILSADITTVQDNLGWASYSSAQPMPRKSSVGQRIRSDMCHSKSFDTGGFGVRFLWSGKEENFDYSSRPFHRSLTSEASIVVLTIRYHTDVDLFTRLAH</sequence>
<dbReference type="AlphaFoldDB" id="A0AA39NKX9"/>
<evidence type="ECO:0000313" key="1">
    <source>
        <dbReference type="EMBL" id="KAK0467378.1"/>
    </source>
</evidence>
<comment type="caution">
    <text evidence="1">The sequence shown here is derived from an EMBL/GenBank/DDBJ whole genome shotgun (WGS) entry which is preliminary data.</text>
</comment>
<evidence type="ECO:0000313" key="2">
    <source>
        <dbReference type="Proteomes" id="UP001175227"/>
    </source>
</evidence>
<gene>
    <name evidence="1" type="ORF">IW261DRAFT_1426648</name>
</gene>
<name>A0AA39NKX9_9AGAR</name>
<protein>
    <submittedName>
        <fullName evidence="1">Uncharacterized protein</fullName>
    </submittedName>
</protein>
<organism evidence="1 2">
    <name type="scientific">Armillaria novae-zelandiae</name>
    <dbReference type="NCBI Taxonomy" id="153914"/>
    <lineage>
        <taxon>Eukaryota</taxon>
        <taxon>Fungi</taxon>
        <taxon>Dikarya</taxon>
        <taxon>Basidiomycota</taxon>
        <taxon>Agaricomycotina</taxon>
        <taxon>Agaricomycetes</taxon>
        <taxon>Agaricomycetidae</taxon>
        <taxon>Agaricales</taxon>
        <taxon>Marasmiineae</taxon>
        <taxon>Physalacriaceae</taxon>
        <taxon>Armillaria</taxon>
    </lineage>
</organism>
<accession>A0AA39NKX9</accession>
<reference evidence="1" key="1">
    <citation type="submission" date="2023-06" db="EMBL/GenBank/DDBJ databases">
        <authorList>
            <consortium name="Lawrence Berkeley National Laboratory"/>
            <person name="Ahrendt S."/>
            <person name="Sahu N."/>
            <person name="Indic B."/>
            <person name="Wong-Bajracharya J."/>
            <person name="Merenyi Z."/>
            <person name="Ke H.-M."/>
            <person name="Monk M."/>
            <person name="Kocsube S."/>
            <person name="Drula E."/>
            <person name="Lipzen A."/>
            <person name="Balint B."/>
            <person name="Henrissat B."/>
            <person name="Andreopoulos B."/>
            <person name="Martin F.M."/>
            <person name="Harder C.B."/>
            <person name="Rigling D."/>
            <person name="Ford K.L."/>
            <person name="Foster G.D."/>
            <person name="Pangilinan J."/>
            <person name="Papanicolaou A."/>
            <person name="Barry K."/>
            <person name="LaButti K."/>
            <person name="Viragh M."/>
            <person name="Koriabine M."/>
            <person name="Yan M."/>
            <person name="Riley R."/>
            <person name="Champramary S."/>
            <person name="Plett K.L."/>
            <person name="Tsai I.J."/>
            <person name="Slot J."/>
            <person name="Sipos G."/>
            <person name="Plett J."/>
            <person name="Nagy L.G."/>
            <person name="Grigoriev I.V."/>
        </authorList>
    </citation>
    <scope>NUCLEOTIDE SEQUENCE</scope>
    <source>
        <strain evidence="1">ICMP 16352</strain>
    </source>
</reference>
<dbReference type="EMBL" id="JAUEPR010000079">
    <property type="protein sequence ID" value="KAK0467378.1"/>
    <property type="molecule type" value="Genomic_DNA"/>
</dbReference>